<evidence type="ECO:0000313" key="3">
    <source>
        <dbReference type="Proteomes" id="UP000192578"/>
    </source>
</evidence>
<gene>
    <name evidence="2" type="ORF">BV898_14128</name>
</gene>
<organism evidence="2 3">
    <name type="scientific">Hypsibius exemplaris</name>
    <name type="common">Freshwater tardigrade</name>
    <dbReference type="NCBI Taxonomy" id="2072580"/>
    <lineage>
        <taxon>Eukaryota</taxon>
        <taxon>Metazoa</taxon>
        <taxon>Ecdysozoa</taxon>
        <taxon>Tardigrada</taxon>
        <taxon>Eutardigrada</taxon>
        <taxon>Parachela</taxon>
        <taxon>Hypsibioidea</taxon>
        <taxon>Hypsibiidae</taxon>
        <taxon>Hypsibius</taxon>
    </lineage>
</organism>
<dbReference type="AlphaFoldDB" id="A0A1W0W8R6"/>
<proteinExistence type="predicted"/>
<feature type="chain" id="PRO_5010720736" evidence="1">
    <location>
        <begin position="25"/>
        <end position="430"/>
    </location>
</feature>
<accession>A0A1W0W8R6</accession>
<evidence type="ECO:0000256" key="1">
    <source>
        <dbReference type="SAM" id="SignalP"/>
    </source>
</evidence>
<name>A0A1W0W8R6_HYPEX</name>
<reference evidence="3" key="1">
    <citation type="submission" date="2017-01" db="EMBL/GenBank/DDBJ databases">
        <title>Comparative genomics of anhydrobiosis in the tardigrade Hypsibius dujardini.</title>
        <authorList>
            <person name="Yoshida Y."/>
            <person name="Koutsovoulos G."/>
            <person name="Laetsch D."/>
            <person name="Stevens L."/>
            <person name="Kumar S."/>
            <person name="Horikawa D."/>
            <person name="Ishino K."/>
            <person name="Komine S."/>
            <person name="Tomita M."/>
            <person name="Blaxter M."/>
            <person name="Arakawa K."/>
        </authorList>
    </citation>
    <scope>NUCLEOTIDE SEQUENCE [LARGE SCALE GENOMIC DNA]</scope>
    <source>
        <strain evidence="3">Z151</strain>
    </source>
</reference>
<sequence length="430" mass="44718">MDRSANFSALLGFVCLFSIALASAQSATDGFSSLLGNVIIERIKAGKAVKASVEDVQKISFQQELACNDCGNLPASVTVATTPYQAVTTTTSLPGFPLINIGSSGVIVPCPKVGDIVPGPQFILPSPQSDFDVKLDVVNASSADTNGSTPYLSYNPVTGLVKIGPNKPQIDVTQIYSAVLINRKTLERSNPLFFTAVIYTCVIQISGPKSFTVCIGLGTPYLGSYTGLNYTVQNVGLLAAGPNWNTVNPLTGAEIIPLPGPGNSFCPFVTAFTGPGDLGQCYIFDRQTGNPEFFARGNQQSQCVFDRCITPAFGSFKIPTIYTQVQLDAFAASVSLPANTFLVAGGGTLDPGCTGNPPPKGLSFCNTCLAFPASVVTGAAAVTPCGTGDTFTQTITIDGTAPSFQTGIISGITVSYDSTCSSLAAFNVTY</sequence>
<keyword evidence="1" id="KW-0732">Signal</keyword>
<dbReference type="Proteomes" id="UP000192578">
    <property type="component" value="Unassembled WGS sequence"/>
</dbReference>
<dbReference type="EMBL" id="MTYJ01000168">
    <property type="protein sequence ID" value="OQV11552.1"/>
    <property type="molecule type" value="Genomic_DNA"/>
</dbReference>
<evidence type="ECO:0000313" key="2">
    <source>
        <dbReference type="EMBL" id="OQV11552.1"/>
    </source>
</evidence>
<feature type="signal peptide" evidence="1">
    <location>
        <begin position="1"/>
        <end position="24"/>
    </location>
</feature>
<protein>
    <submittedName>
        <fullName evidence="2">Uncharacterized protein</fullName>
    </submittedName>
</protein>
<keyword evidence="3" id="KW-1185">Reference proteome</keyword>
<comment type="caution">
    <text evidence="2">The sequence shown here is derived from an EMBL/GenBank/DDBJ whole genome shotgun (WGS) entry which is preliminary data.</text>
</comment>